<dbReference type="EMBL" id="AAYA01000017">
    <property type="protein sequence ID" value="EBA06303.1"/>
    <property type="molecule type" value="Genomic_DNA"/>
</dbReference>
<proteinExistence type="predicted"/>
<dbReference type="Proteomes" id="UP000005713">
    <property type="component" value="Unassembled WGS sequence"/>
</dbReference>
<dbReference type="AlphaFoldDB" id="A3K9D1"/>
<gene>
    <name evidence="1" type="ORF">SSE37_15511</name>
</gene>
<evidence type="ECO:0000313" key="2">
    <source>
        <dbReference type="Proteomes" id="UP000005713"/>
    </source>
</evidence>
<organism evidence="1 2">
    <name type="scientific">Sagittula stellata (strain ATCC 700073 / DSM 11524 / E-37)</name>
    <dbReference type="NCBI Taxonomy" id="388399"/>
    <lineage>
        <taxon>Bacteria</taxon>
        <taxon>Pseudomonadati</taxon>
        <taxon>Pseudomonadota</taxon>
        <taxon>Alphaproteobacteria</taxon>
        <taxon>Rhodobacterales</taxon>
        <taxon>Roseobacteraceae</taxon>
        <taxon>Sagittula</taxon>
    </lineage>
</organism>
<keyword evidence="1" id="KW-0449">Lipoprotein</keyword>
<keyword evidence="2" id="KW-1185">Reference proteome</keyword>
<name>A3K9D1_SAGS3</name>
<protein>
    <submittedName>
        <fullName evidence="1">Lipoprotein, putative</fullName>
    </submittedName>
</protein>
<comment type="caution">
    <text evidence="1">The sequence shown here is derived from an EMBL/GenBank/DDBJ whole genome shotgun (WGS) entry which is preliminary data.</text>
</comment>
<sequence length="124" mass="13507">MVSLILGLAACDAAGPGFSGAEKVIREQDGARFTLRRRGDLVEAIRTNPEVLPRFRSVAPKAGIAAQRWTGCRAAWVMGDPAMMVIGMDCAGRTPPKMPKRRHTMYCELFAGAGHSFEMDCHKT</sequence>
<reference evidence="1 2" key="1">
    <citation type="submission" date="2006-06" db="EMBL/GenBank/DDBJ databases">
        <authorList>
            <person name="Moran M.A."/>
            <person name="Ferriera S."/>
            <person name="Johnson J."/>
            <person name="Kravitz S."/>
            <person name="Beeson K."/>
            <person name="Sutton G."/>
            <person name="Rogers Y.-H."/>
            <person name="Friedman R."/>
            <person name="Frazier M."/>
            <person name="Venter J.C."/>
        </authorList>
    </citation>
    <scope>NUCLEOTIDE SEQUENCE [LARGE SCALE GENOMIC DNA]</scope>
    <source>
        <strain evidence="1 2">E-37</strain>
    </source>
</reference>
<accession>A3K9D1</accession>
<evidence type="ECO:0000313" key="1">
    <source>
        <dbReference type="EMBL" id="EBA06303.1"/>
    </source>
</evidence>